<reference evidence="10" key="1">
    <citation type="journal article" date="2021" name="Proc. Natl. Acad. Sci. U.S.A.">
        <title>A Catalog of Tens of Thousands of Viruses from Human Metagenomes Reveals Hidden Associations with Chronic Diseases.</title>
        <authorList>
            <person name="Tisza M.J."/>
            <person name="Buck C.B."/>
        </authorList>
    </citation>
    <scope>NUCLEOTIDE SEQUENCE</scope>
    <source>
        <strain evidence="10">CtkyE7</strain>
    </source>
</reference>
<dbReference type="InterPro" id="IPR013762">
    <property type="entry name" value="Integrase-like_cat_sf"/>
</dbReference>
<evidence type="ECO:0000313" key="10">
    <source>
        <dbReference type="EMBL" id="DAF53360.1"/>
    </source>
</evidence>
<dbReference type="PROSITE" id="PS51898">
    <property type="entry name" value="TYR_RECOMBINASE"/>
    <property type="match status" value="1"/>
</dbReference>
<keyword evidence="6" id="KW-0238">DNA-binding</keyword>
<dbReference type="GO" id="GO:0016787">
    <property type="term" value="F:hydrolase activity"/>
    <property type="evidence" value="ECO:0007669"/>
    <property type="project" value="UniProtKB-KW"/>
</dbReference>
<dbReference type="PANTHER" id="PTHR30349:SF64">
    <property type="entry name" value="PROPHAGE INTEGRASE INTD-RELATED"/>
    <property type="match status" value="1"/>
</dbReference>
<sequence>MKQYKRGSLIYDKLHDSYRAFIMINGKRYSKRFKKKDDAMDWMSRQKIAERDGNFVEPSDILVGQWLLYFLSTYKKDTVRSSTYERYLYLAAKIEPISKVPLQSCTVSHVQELLNSLTPDCSRKVHVLLHAAFQQAVDLSVIQKNIIHLAKAKKIIRDEPGIFNKDEINKILSHTKDKIPAFYPIFLLAAHTGMRRGEVLGLRWKDVNLKNGTVIIRQQLQCVGSEIIFQPPKTKSGKRKISIPTVVTNALQELRNNEKTIDIKQETLVFRNTNNNPVRPEALERAWKKVITQCELPHRNFHCLRHTHATLLLATGIPIIEVSRRLGHARVSHTLDLYGHAIPSYDERIIEKINQIYC</sequence>
<evidence type="ECO:0000256" key="1">
    <source>
        <dbReference type="ARBA" id="ARBA00008857"/>
    </source>
</evidence>
<dbReference type="GO" id="GO:0044826">
    <property type="term" value="P:viral genome integration into host DNA"/>
    <property type="evidence" value="ECO:0007669"/>
    <property type="project" value="UniProtKB-KW"/>
</dbReference>
<evidence type="ECO:0000256" key="5">
    <source>
        <dbReference type="ARBA" id="ARBA00022908"/>
    </source>
</evidence>
<keyword evidence="7" id="KW-0233">DNA recombination</keyword>
<evidence type="ECO:0000256" key="8">
    <source>
        <dbReference type="ARBA" id="ARBA00023195"/>
    </source>
</evidence>
<dbReference type="GO" id="GO:0003677">
    <property type="term" value="F:DNA binding"/>
    <property type="evidence" value="ECO:0007669"/>
    <property type="project" value="UniProtKB-KW"/>
</dbReference>
<accession>A0A8S5SR05</accession>
<keyword evidence="5" id="KW-0229">DNA integration</keyword>
<dbReference type="GO" id="GO:0075713">
    <property type="term" value="P:establishment of integrated proviral latency"/>
    <property type="evidence" value="ECO:0007669"/>
    <property type="project" value="UniProtKB-KW"/>
</dbReference>
<evidence type="ECO:0000256" key="7">
    <source>
        <dbReference type="ARBA" id="ARBA00023172"/>
    </source>
</evidence>
<dbReference type="InterPro" id="IPR010998">
    <property type="entry name" value="Integrase_recombinase_N"/>
</dbReference>
<name>A0A8S5SR05_9CAUD</name>
<dbReference type="GO" id="GO:0016740">
    <property type="term" value="F:transferase activity"/>
    <property type="evidence" value="ECO:0007669"/>
    <property type="project" value="UniProtKB-KW"/>
</dbReference>
<evidence type="ECO:0000256" key="3">
    <source>
        <dbReference type="ARBA" id="ARBA00022679"/>
    </source>
</evidence>
<dbReference type="GO" id="GO:0015074">
    <property type="term" value="P:DNA integration"/>
    <property type="evidence" value="ECO:0007669"/>
    <property type="project" value="UniProtKB-KW"/>
</dbReference>
<evidence type="ECO:0000256" key="6">
    <source>
        <dbReference type="ARBA" id="ARBA00023125"/>
    </source>
</evidence>
<dbReference type="Gene3D" id="1.10.150.130">
    <property type="match status" value="1"/>
</dbReference>
<evidence type="ECO:0000259" key="9">
    <source>
        <dbReference type="PROSITE" id="PS51898"/>
    </source>
</evidence>
<dbReference type="CDD" id="cd01189">
    <property type="entry name" value="INT_ICEBs1_C_like"/>
    <property type="match status" value="1"/>
</dbReference>
<dbReference type="PANTHER" id="PTHR30349">
    <property type="entry name" value="PHAGE INTEGRASE-RELATED"/>
    <property type="match status" value="1"/>
</dbReference>
<proteinExistence type="inferred from homology"/>
<dbReference type="Pfam" id="PF00589">
    <property type="entry name" value="Phage_integrase"/>
    <property type="match status" value="1"/>
</dbReference>
<dbReference type="EMBL" id="BK032652">
    <property type="protein sequence ID" value="DAF53360.1"/>
    <property type="molecule type" value="Genomic_DNA"/>
</dbReference>
<protein>
    <recommendedName>
        <fullName evidence="2">Integrase</fullName>
    </recommendedName>
</protein>
<dbReference type="Gene3D" id="1.10.443.10">
    <property type="entry name" value="Intergrase catalytic core"/>
    <property type="match status" value="1"/>
</dbReference>
<keyword evidence="8" id="KW-1160">Virus entry into host cell</keyword>
<dbReference type="SUPFAM" id="SSF56349">
    <property type="entry name" value="DNA breaking-rejoining enzymes"/>
    <property type="match status" value="1"/>
</dbReference>
<comment type="similarity">
    <text evidence="1">Belongs to the 'phage' integrase family.</text>
</comment>
<dbReference type="InterPro" id="IPR050090">
    <property type="entry name" value="Tyrosine_recombinase_XerCD"/>
</dbReference>
<keyword evidence="8" id="KW-1179">Viral genome integration</keyword>
<dbReference type="InterPro" id="IPR011010">
    <property type="entry name" value="DNA_brk_join_enz"/>
</dbReference>
<keyword evidence="3" id="KW-0808">Transferase</keyword>
<dbReference type="InterPro" id="IPR002104">
    <property type="entry name" value="Integrase_catalytic"/>
</dbReference>
<keyword evidence="4" id="KW-0378">Hydrolase</keyword>
<dbReference type="GO" id="GO:0006310">
    <property type="term" value="P:DNA recombination"/>
    <property type="evidence" value="ECO:0007669"/>
    <property type="project" value="UniProtKB-KW"/>
</dbReference>
<evidence type="ECO:0000256" key="2">
    <source>
        <dbReference type="ARBA" id="ARBA00016082"/>
    </source>
</evidence>
<organism evidence="10">
    <name type="scientific">Siphoviridae sp. ctkyE7</name>
    <dbReference type="NCBI Taxonomy" id="2827926"/>
    <lineage>
        <taxon>Viruses</taxon>
        <taxon>Duplodnaviria</taxon>
        <taxon>Heunggongvirae</taxon>
        <taxon>Uroviricota</taxon>
        <taxon>Caudoviricetes</taxon>
    </lineage>
</organism>
<feature type="domain" description="Tyr recombinase" evidence="9">
    <location>
        <begin position="158"/>
        <end position="351"/>
    </location>
</feature>
<evidence type="ECO:0000256" key="4">
    <source>
        <dbReference type="ARBA" id="ARBA00022801"/>
    </source>
</evidence>